<dbReference type="SUPFAM" id="SSF56059">
    <property type="entry name" value="Glutathione synthetase ATP-binding domain-like"/>
    <property type="match status" value="1"/>
</dbReference>
<protein>
    <submittedName>
        <fullName evidence="1">YheC/D like ATP-grasp</fullName>
    </submittedName>
</protein>
<proteinExistence type="predicted"/>
<evidence type="ECO:0000313" key="1">
    <source>
        <dbReference type="EMBL" id="SMG54272.1"/>
    </source>
</evidence>
<organism evidence="1 2">
    <name type="scientific">Paenibacillus aquistagni</name>
    <dbReference type="NCBI Taxonomy" id="1852522"/>
    <lineage>
        <taxon>Bacteria</taxon>
        <taxon>Bacillati</taxon>
        <taxon>Bacillota</taxon>
        <taxon>Bacilli</taxon>
        <taxon>Bacillales</taxon>
        <taxon>Paenibacillaceae</taxon>
        <taxon>Paenibacillus</taxon>
    </lineage>
</organism>
<dbReference type="Pfam" id="PF14398">
    <property type="entry name" value="ATPgrasp_YheCD"/>
    <property type="match status" value="1"/>
</dbReference>
<dbReference type="EMBL" id="FXAZ01000005">
    <property type="protein sequence ID" value="SMG54272.1"/>
    <property type="molecule type" value="Genomic_DNA"/>
</dbReference>
<gene>
    <name evidence="1" type="ORF">SAMN06295960_3687</name>
</gene>
<accession>A0A1X7LM22</accession>
<evidence type="ECO:0000313" key="2">
    <source>
        <dbReference type="Proteomes" id="UP000193834"/>
    </source>
</evidence>
<dbReference type="RefSeq" id="WP_370738961.1">
    <property type="nucleotide sequence ID" value="NZ_FXAZ01000005.1"/>
</dbReference>
<reference evidence="1 2" key="1">
    <citation type="submission" date="2017-04" db="EMBL/GenBank/DDBJ databases">
        <authorList>
            <person name="Afonso C.L."/>
            <person name="Miller P.J."/>
            <person name="Scott M.A."/>
            <person name="Spackman E."/>
            <person name="Goraichik I."/>
            <person name="Dimitrov K.M."/>
            <person name="Suarez D.L."/>
            <person name="Swayne D.E."/>
        </authorList>
    </citation>
    <scope>NUCLEOTIDE SEQUENCE [LARGE SCALE GENOMIC DNA]</scope>
    <source>
        <strain evidence="1 2">11</strain>
    </source>
</reference>
<dbReference type="InterPro" id="IPR026838">
    <property type="entry name" value="YheC/D"/>
</dbReference>
<keyword evidence="2" id="KW-1185">Reference proteome</keyword>
<sequence>MSEEAMNRKPIIAILTMDDEKEYFRGNRVNFAETIAAGKEMGYTVYILTIKDLKLSQKRVVGYNYMQETNVWQQEWFPLPHVIYNRIPLREDEMQPAVRRKIQDVLSHSSIKIFNPYYFNKWHLFEWLKKSPSTKKYIPKTQRLRTSSGLGKMLKKHAYLYLKPEAGKAGVGIMTLRMNPAKSLKYRLKVQDKKGSISYKAAKIQKLWTRIRKEAGVNSYIVQQGITLATMNKRPFDLRLLAQKNGKGQWDVTGIGARVAGISSITTHVPRGGSIEDPEKILTTIFGTEQARSIMAKARAAAVVIAKQVERGSGHTLGEMSMDLGVDTTGGIWFFEANAKPMKFDEPHIRRRSLERIFQYCSYLSRMSG</sequence>
<dbReference type="STRING" id="1852522.SAMN06295960_3687"/>
<name>A0A1X7LM22_9BACL</name>
<dbReference type="Proteomes" id="UP000193834">
    <property type="component" value="Unassembled WGS sequence"/>
</dbReference>
<dbReference type="AlphaFoldDB" id="A0A1X7LM22"/>